<feature type="transmembrane region" description="Helical" evidence="2">
    <location>
        <begin position="64"/>
        <end position="84"/>
    </location>
</feature>
<dbReference type="RefSeq" id="WP_381836898.1">
    <property type="nucleotide sequence ID" value="NZ_JBHTCF010000017.1"/>
</dbReference>
<proteinExistence type="predicted"/>
<name>A0ABW2JRT9_9ACTN</name>
<organism evidence="3 4">
    <name type="scientific">Streptomyces monticola</name>
    <dbReference type="NCBI Taxonomy" id="2666263"/>
    <lineage>
        <taxon>Bacteria</taxon>
        <taxon>Bacillati</taxon>
        <taxon>Actinomycetota</taxon>
        <taxon>Actinomycetes</taxon>
        <taxon>Kitasatosporales</taxon>
        <taxon>Streptomycetaceae</taxon>
        <taxon>Streptomyces</taxon>
    </lineage>
</organism>
<evidence type="ECO:0000313" key="3">
    <source>
        <dbReference type="EMBL" id="MFC7308674.1"/>
    </source>
</evidence>
<evidence type="ECO:0000256" key="2">
    <source>
        <dbReference type="SAM" id="Phobius"/>
    </source>
</evidence>
<gene>
    <name evidence="3" type="ORF">ACFQVC_31215</name>
</gene>
<reference evidence="4" key="1">
    <citation type="journal article" date="2019" name="Int. J. Syst. Evol. Microbiol.">
        <title>The Global Catalogue of Microorganisms (GCM) 10K type strain sequencing project: providing services to taxonomists for standard genome sequencing and annotation.</title>
        <authorList>
            <consortium name="The Broad Institute Genomics Platform"/>
            <consortium name="The Broad Institute Genome Sequencing Center for Infectious Disease"/>
            <person name="Wu L."/>
            <person name="Ma J."/>
        </authorList>
    </citation>
    <scope>NUCLEOTIDE SEQUENCE [LARGE SCALE GENOMIC DNA]</scope>
    <source>
        <strain evidence="4">SYNS20</strain>
    </source>
</reference>
<keyword evidence="2" id="KW-0472">Membrane</keyword>
<sequence length="112" mass="11527">MTGGTEFDEQLRAGFQSQGQSGPTSGRRRDARQARRLYAGLAAVVALVALVLTVVRLAQGGGAGAWTALYVGGGVVSACGVPLARIGRTRWAFAAMCLGAALAMLGDSPMFR</sequence>
<keyword evidence="2" id="KW-0812">Transmembrane</keyword>
<accession>A0ABW2JRT9</accession>
<keyword evidence="2" id="KW-1133">Transmembrane helix</keyword>
<dbReference type="EMBL" id="JBHTCF010000017">
    <property type="protein sequence ID" value="MFC7308674.1"/>
    <property type="molecule type" value="Genomic_DNA"/>
</dbReference>
<feature type="compositionally biased region" description="Polar residues" evidence="1">
    <location>
        <begin position="15"/>
        <end position="24"/>
    </location>
</feature>
<keyword evidence="4" id="KW-1185">Reference proteome</keyword>
<evidence type="ECO:0000256" key="1">
    <source>
        <dbReference type="SAM" id="MobiDB-lite"/>
    </source>
</evidence>
<dbReference type="Proteomes" id="UP001596523">
    <property type="component" value="Unassembled WGS sequence"/>
</dbReference>
<comment type="caution">
    <text evidence="3">The sequence shown here is derived from an EMBL/GenBank/DDBJ whole genome shotgun (WGS) entry which is preliminary data.</text>
</comment>
<feature type="region of interest" description="Disordered" evidence="1">
    <location>
        <begin position="1"/>
        <end position="31"/>
    </location>
</feature>
<feature type="transmembrane region" description="Helical" evidence="2">
    <location>
        <begin position="37"/>
        <end position="58"/>
    </location>
</feature>
<protein>
    <recommendedName>
        <fullName evidence="5">Sensor histidine kinase</fullName>
    </recommendedName>
</protein>
<evidence type="ECO:0008006" key="5">
    <source>
        <dbReference type="Google" id="ProtNLM"/>
    </source>
</evidence>
<evidence type="ECO:0000313" key="4">
    <source>
        <dbReference type="Proteomes" id="UP001596523"/>
    </source>
</evidence>